<feature type="region of interest" description="Disordered" evidence="1">
    <location>
        <begin position="60"/>
        <end position="102"/>
    </location>
</feature>
<accession>A0A9D4HZH1</accession>
<evidence type="ECO:0000256" key="1">
    <source>
        <dbReference type="SAM" id="MobiDB-lite"/>
    </source>
</evidence>
<dbReference type="AlphaFoldDB" id="A0A9D4HZH1"/>
<evidence type="ECO:0000313" key="3">
    <source>
        <dbReference type="Proteomes" id="UP000828390"/>
    </source>
</evidence>
<protein>
    <submittedName>
        <fullName evidence="2">Uncharacterized protein</fullName>
    </submittedName>
</protein>
<name>A0A9D4HZH1_DREPO</name>
<proteinExistence type="predicted"/>
<reference evidence="2" key="2">
    <citation type="submission" date="2020-11" db="EMBL/GenBank/DDBJ databases">
        <authorList>
            <person name="McCartney M.A."/>
            <person name="Auch B."/>
            <person name="Kono T."/>
            <person name="Mallez S."/>
            <person name="Becker A."/>
            <person name="Gohl D.M."/>
            <person name="Silverstein K.A.T."/>
            <person name="Koren S."/>
            <person name="Bechman K.B."/>
            <person name="Herman A."/>
            <person name="Abrahante J.E."/>
            <person name="Garbe J."/>
        </authorList>
    </citation>
    <scope>NUCLEOTIDE SEQUENCE</scope>
    <source>
        <strain evidence="2">Duluth1</strain>
        <tissue evidence="2">Whole animal</tissue>
    </source>
</reference>
<evidence type="ECO:0000313" key="2">
    <source>
        <dbReference type="EMBL" id="KAH3741070.1"/>
    </source>
</evidence>
<reference evidence="2" key="1">
    <citation type="journal article" date="2019" name="bioRxiv">
        <title>The Genome of the Zebra Mussel, Dreissena polymorpha: A Resource for Invasive Species Research.</title>
        <authorList>
            <person name="McCartney M.A."/>
            <person name="Auch B."/>
            <person name="Kono T."/>
            <person name="Mallez S."/>
            <person name="Zhang Y."/>
            <person name="Obille A."/>
            <person name="Becker A."/>
            <person name="Abrahante J.E."/>
            <person name="Garbe J."/>
            <person name="Badalamenti J.P."/>
            <person name="Herman A."/>
            <person name="Mangelson H."/>
            <person name="Liachko I."/>
            <person name="Sullivan S."/>
            <person name="Sone E.D."/>
            <person name="Koren S."/>
            <person name="Silverstein K.A.T."/>
            <person name="Beckman K.B."/>
            <person name="Gohl D.M."/>
        </authorList>
    </citation>
    <scope>NUCLEOTIDE SEQUENCE</scope>
    <source>
        <strain evidence="2">Duluth1</strain>
        <tissue evidence="2">Whole animal</tissue>
    </source>
</reference>
<dbReference type="Proteomes" id="UP000828390">
    <property type="component" value="Unassembled WGS sequence"/>
</dbReference>
<sequence length="139" mass="16243">METLMKRKVCQSIKKILTPKQTCLSVEFMNGLRMTRDIVSMYCDVTDVPISKELLTSVRQSNKKYSKRIEAEKEEKLRDKKATEGKKATDGKQAKGREKQLVKKHQDGFTFQLQKLGTQQQLRYLQRISFLNENANYHL</sequence>
<feature type="compositionally biased region" description="Basic and acidic residues" evidence="1">
    <location>
        <begin position="67"/>
        <end position="102"/>
    </location>
</feature>
<comment type="caution">
    <text evidence="2">The sequence shown here is derived from an EMBL/GenBank/DDBJ whole genome shotgun (WGS) entry which is preliminary data.</text>
</comment>
<dbReference type="EMBL" id="JAIWYP010000011">
    <property type="protein sequence ID" value="KAH3741070.1"/>
    <property type="molecule type" value="Genomic_DNA"/>
</dbReference>
<keyword evidence="3" id="KW-1185">Reference proteome</keyword>
<organism evidence="2 3">
    <name type="scientific">Dreissena polymorpha</name>
    <name type="common">Zebra mussel</name>
    <name type="synonym">Mytilus polymorpha</name>
    <dbReference type="NCBI Taxonomy" id="45954"/>
    <lineage>
        <taxon>Eukaryota</taxon>
        <taxon>Metazoa</taxon>
        <taxon>Spiralia</taxon>
        <taxon>Lophotrochozoa</taxon>
        <taxon>Mollusca</taxon>
        <taxon>Bivalvia</taxon>
        <taxon>Autobranchia</taxon>
        <taxon>Heteroconchia</taxon>
        <taxon>Euheterodonta</taxon>
        <taxon>Imparidentia</taxon>
        <taxon>Neoheterodontei</taxon>
        <taxon>Myida</taxon>
        <taxon>Dreissenoidea</taxon>
        <taxon>Dreissenidae</taxon>
        <taxon>Dreissena</taxon>
    </lineage>
</organism>
<gene>
    <name evidence="2" type="ORF">DPMN_047788</name>
</gene>